<keyword evidence="2" id="KW-0812">Transmembrane</keyword>
<evidence type="ECO:0000313" key="5">
    <source>
        <dbReference type="Proteomes" id="UP000190102"/>
    </source>
</evidence>
<organism evidence="4 5">
    <name type="scientific">Trichlorobacter thiogenes</name>
    <dbReference type="NCBI Taxonomy" id="115783"/>
    <lineage>
        <taxon>Bacteria</taxon>
        <taxon>Pseudomonadati</taxon>
        <taxon>Thermodesulfobacteriota</taxon>
        <taxon>Desulfuromonadia</taxon>
        <taxon>Geobacterales</taxon>
        <taxon>Geobacteraceae</taxon>
        <taxon>Trichlorobacter</taxon>
    </lineage>
</organism>
<protein>
    <submittedName>
        <fullName evidence="4">Sporulation and spore germination</fullName>
    </submittedName>
</protein>
<keyword evidence="2" id="KW-0472">Membrane</keyword>
<evidence type="ECO:0000256" key="1">
    <source>
        <dbReference type="SAM" id="MobiDB-lite"/>
    </source>
</evidence>
<reference evidence="5" key="1">
    <citation type="submission" date="2017-02" db="EMBL/GenBank/DDBJ databases">
        <authorList>
            <person name="Varghese N."/>
            <person name="Submissions S."/>
        </authorList>
    </citation>
    <scope>NUCLEOTIDE SEQUENCE [LARGE SCALE GENOMIC DNA]</scope>
    <source>
        <strain evidence="5">ATCC BAA-34</strain>
    </source>
</reference>
<evidence type="ECO:0000313" key="4">
    <source>
        <dbReference type="EMBL" id="SJZ74153.1"/>
    </source>
</evidence>
<dbReference type="RefSeq" id="WP_078789819.1">
    <property type="nucleotide sequence ID" value="NZ_FUWR01000006.1"/>
</dbReference>
<dbReference type="InterPro" id="IPR019606">
    <property type="entry name" value="GerMN"/>
</dbReference>
<sequence length="197" mass="21800">MAIQHKQRIGADVIVPFILIALVFGGLFWQKYQEARQLPDAPPGKQGPAVTKKVTLFFGDDESHLIREAREVEACEDRTTCLRSLLEELFVGPVGELTAVIPEWATINSVKIEDNLATVDLSKDFAESLEPGSSAEMMAVYAIVNTICNNMPEIQRVKITLDGNQTSQLRHLDLSEPLEPDYSLEPQPAATPQQGKK</sequence>
<evidence type="ECO:0000259" key="3">
    <source>
        <dbReference type="SMART" id="SM00909"/>
    </source>
</evidence>
<dbReference type="SMART" id="SM00909">
    <property type="entry name" value="Germane"/>
    <property type="match status" value="1"/>
</dbReference>
<dbReference type="AlphaFoldDB" id="A0A1T4N4I3"/>
<dbReference type="STRING" id="115783.SAMN02745119_01517"/>
<dbReference type="EMBL" id="FUWR01000006">
    <property type="protein sequence ID" value="SJZ74153.1"/>
    <property type="molecule type" value="Genomic_DNA"/>
</dbReference>
<dbReference type="Pfam" id="PF10646">
    <property type="entry name" value="Germane"/>
    <property type="match status" value="1"/>
</dbReference>
<keyword evidence="2" id="KW-1133">Transmembrane helix</keyword>
<feature type="domain" description="GerMN" evidence="3">
    <location>
        <begin position="82"/>
        <end position="170"/>
    </location>
</feature>
<accession>A0A1T4N4I3</accession>
<dbReference type="OrthoDB" id="9809406at2"/>
<gene>
    <name evidence="4" type="ORF">SAMN02745119_01517</name>
</gene>
<feature type="transmembrane region" description="Helical" evidence="2">
    <location>
        <begin position="9"/>
        <end position="29"/>
    </location>
</feature>
<name>A0A1T4N4I3_9BACT</name>
<dbReference type="Proteomes" id="UP000190102">
    <property type="component" value="Unassembled WGS sequence"/>
</dbReference>
<feature type="region of interest" description="Disordered" evidence="1">
    <location>
        <begin position="177"/>
        <end position="197"/>
    </location>
</feature>
<proteinExistence type="predicted"/>
<evidence type="ECO:0000256" key="2">
    <source>
        <dbReference type="SAM" id="Phobius"/>
    </source>
</evidence>
<keyword evidence="5" id="KW-1185">Reference proteome</keyword>